<dbReference type="KEGG" id="lha:LHA_0680"/>
<reference evidence="2" key="1">
    <citation type="submission" date="2014-09" db="EMBL/GenBank/DDBJ databases">
        <authorList>
            <person name="Gomez-Valero L."/>
        </authorList>
    </citation>
    <scope>NUCLEOTIDE SEQUENCE [LARGE SCALE GENOMIC DNA]</scope>
    <source>
        <strain evidence="2">ATCC35250</strain>
    </source>
</reference>
<gene>
    <name evidence="1" type="ORF">LHA_0680</name>
</gene>
<dbReference type="Proteomes" id="UP000032803">
    <property type="component" value="Chromosome I"/>
</dbReference>
<protein>
    <submittedName>
        <fullName evidence="1">Uncharacterized protein</fullName>
    </submittedName>
</protein>
<name>A0A0A8UM05_LEGHA</name>
<evidence type="ECO:0000313" key="2">
    <source>
        <dbReference type="Proteomes" id="UP000032803"/>
    </source>
</evidence>
<evidence type="ECO:0000313" key="1">
    <source>
        <dbReference type="EMBL" id="CEK09768.1"/>
    </source>
</evidence>
<dbReference type="EMBL" id="LN681225">
    <property type="protein sequence ID" value="CEK09768.1"/>
    <property type="molecule type" value="Genomic_DNA"/>
</dbReference>
<keyword evidence="2" id="KW-1185">Reference proteome</keyword>
<dbReference type="PATRIC" id="fig|449.7.peg.2774"/>
<proteinExistence type="predicted"/>
<dbReference type="RefSeq" id="WP_231861967.1">
    <property type="nucleotide sequence ID" value="NZ_LN681225.1"/>
</dbReference>
<dbReference type="STRING" id="449.LHA_0680"/>
<dbReference type="AlphaFoldDB" id="A0A0A8UM05"/>
<dbReference type="HOGENOM" id="CLU_753965_0_0_6"/>
<organism evidence="1 2">
    <name type="scientific">Legionella hackeliae</name>
    <dbReference type="NCBI Taxonomy" id="449"/>
    <lineage>
        <taxon>Bacteria</taxon>
        <taxon>Pseudomonadati</taxon>
        <taxon>Pseudomonadota</taxon>
        <taxon>Gammaproteobacteria</taxon>
        <taxon>Legionellales</taxon>
        <taxon>Legionellaceae</taxon>
        <taxon>Legionella</taxon>
    </lineage>
</organism>
<accession>A0A0A8UM05</accession>
<sequence>MMEAVGRVSAELVKMIDEMEKWDEYSKFSNYLSIFTQEDHVIALGGYDNKDTPTVEGIKKTLMENNPEDLIQIMFIHFKFAQKIYRSVPIKTAPAREPVGKFADIVKEFWRGDPKEFFTKGIANGWEGQSLRSCVADAKMYNSRLYTAWGNRGREGYMSSERTHQLGLMLNSQREYEVGFPTHRSQWATDCKNQGANLSSPYVVDLIENHAVYVAGPSGMTSMFLGQMEVVANFENEELKKNYLAAVASYIVGGGFHSLHEVIGPAQYTLNLVPDYNVSVPENGKLALPPNYNQFFKQQAAIDPEFSARREAAWQRYLTYFNDSYAPKHIEGFAKTPLALTSDDVEYLSAGELEIAQEIPADLRERI</sequence>